<organism evidence="1 2">
    <name type="scientific">Lentinula lateritia</name>
    <dbReference type="NCBI Taxonomy" id="40482"/>
    <lineage>
        <taxon>Eukaryota</taxon>
        <taxon>Fungi</taxon>
        <taxon>Dikarya</taxon>
        <taxon>Basidiomycota</taxon>
        <taxon>Agaricomycotina</taxon>
        <taxon>Agaricomycetes</taxon>
        <taxon>Agaricomycetidae</taxon>
        <taxon>Agaricales</taxon>
        <taxon>Marasmiineae</taxon>
        <taxon>Omphalotaceae</taxon>
        <taxon>Lentinula</taxon>
    </lineage>
</organism>
<evidence type="ECO:0000313" key="2">
    <source>
        <dbReference type="Proteomes" id="UP001150238"/>
    </source>
</evidence>
<dbReference type="AlphaFoldDB" id="A0A9W8ZSX9"/>
<gene>
    <name evidence="1" type="ORF">C8J55DRAFT_261120</name>
</gene>
<proteinExistence type="predicted"/>
<sequence>MTSINKVYLGIRENSLEGFGPCRYENAIVRSPNGKQRRLIVAEIIVEGGVKRHICLILTKKE</sequence>
<reference evidence="1" key="2">
    <citation type="journal article" date="2023" name="Proc. Natl. Acad. Sci. U.S.A.">
        <title>A global phylogenomic analysis of the shiitake genus Lentinula.</title>
        <authorList>
            <person name="Sierra-Patev S."/>
            <person name="Min B."/>
            <person name="Naranjo-Ortiz M."/>
            <person name="Looney B."/>
            <person name="Konkel Z."/>
            <person name="Slot J.C."/>
            <person name="Sakamoto Y."/>
            <person name="Steenwyk J.L."/>
            <person name="Rokas A."/>
            <person name="Carro J."/>
            <person name="Camarero S."/>
            <person name="Ferreira P."/>
            <person name="Molpeceres G."/>
            <person name="Ruiz-Duenas F.J."/>
            <person name="Serrano A."/>
            <person name="Henrissat B."/>
            <person name="Drula E."/>
            <person name="Hughes K.W."/>
            <person name="Mata J.L."/>
            <person name="Ishikawa N.K."/>
            <person name="Vargas-Isla R."/>
            <person name="Ushijima S."/>
            <person name="Smith C.A."/>
            <person name="Donoghue J."/>
            <person name="Ahrendt S."/>
            <person name="Andreopoulos W."/>
            <person name="He G."/>
            <person name="LaButti K."/>
            <person name="Lipzen A."/>
            <person name="Ng V."/>
            <person name="Riley R."/>
            <person name="Sandor L."/>
            <person name="Barry K."/>
            <person name="Martinez A.T."/>
            <person name="Xiao Y."/>
            <person name="Gibbons J.G."/>
            <person name="Terashima K."/>
            <person name="Grigoriev I.V."/>
            <person name="Hibbett D."/>
        </authorList>
    </citation>
    <scope>NUCLEOTIDE SEQUENCE</scope>
    <source>
        <strain evidence="1">Sp2 HRB7682 ss15</strain>
    </source>
</reference>
<comment type="caution">
    <text evidence="1">The sequence shown here is derived from an EMBL/GenBank/DDBJ whole genome shotgun (WGS) entry which is preliminary data.</text>
</comment>
<reference evidence="1" key="1">
    <citation type="submission" date="2022-08" db="EMBL/GenBank/DDBJ databases">
        <authorList>
            <consortium name="DOE Joint Genome Institute"/>
            <person name="Min B."/>
            <person name="Riley R."/>
            <person name="Sierra-Patev S."/>
            <person name="Naranjo-Ortiz M."/>
            <person name="Looney B."/>
            <person name="Konkel Z."/>
            <person name="Slot J.C."/>
            <person name="Sakamoto Y."/>
            <person name="Steenwyk J.L."/>
            <person name="Rokas A."/>
            <person name="Carro J."/>
            <person name="Camarero S."/>
            <person name="Ferreira P."/>
            <person name="Molpeceres G."/>
            <person name="Ruiz-Duenas F.J."/>
            <person name="Serrano A."/>
            <person name="Henrissat B."/>
            <person name="Drula E."/>
            <person name="Hughes K.W."/>
            <person name="Mata J.L."/>
            <person name="Ishikawa N.K."/>
            <person name="Vargas-Isla R."/>
            <person name="Ushijima S."/>
            <person name="Smith C.A."/>
            <person name="Ahrendt S."/>
            <person name="Andreopoulos W."/>
            <person name="He G."/>
            <person name="Labutti K."/>
            <person name="Lipzen A."/>
            <person name="Ng V."/>
            <person name="Sandor L."/>
            <person name="Barry K."/>
            <person name="Martinez A.T."/>
            <person name="Xiao Y."/>
            <person name="Gibbons J.G."/>
            <person name="Terashima K."/>
            <person name="Hibbett D.S."/>
            <person name="Grigoriev I.V."/>
        </authorList>
    </citation>
    <scope>NUCLEOTIDE SEQUENCE</scope>
    <source>
        <strain evidence="1">Sp2 HRB7682 ss15</strain>
    </source>
</reference>
<dbReference type="EMBL" id="JANVFS010000052">
    <property type="protein sequence ID" value="KAJ4465290.1"/>
    <property type="molecule type" value="Genomic_DNA"/>
</dbReference>
<name>A0A9W8ZSX9_9AGAR</name>
<dbReference type="Proteomes" id="UP001150238">
    <property type="component" value="Unassembled WGS sequence"/>
</dbReference>
<evidence type="ECO:0000313" key="1">
    <source>
        <dbReference type="EMBL" id="KAJ4465290.1"/>
    </source>
</evidence>
<accession>A0A9W8ZSX9</accession>
<protein>
    <submittedName>
        <fullName evidence="1">Uncharacterized protein</fullName>
    </submittedName>
</protein>